<feature type="transmembrane region" description="Helical" evidence="5">
    <location>
        <begin position="225"/>
        <end position="248"/>
    </location>
</feature>
<dbReference type="Pfam" id="PF04116">
    <property type="entry name" value="FA_hydroxylase"/>
    <property type="match status" value="1"/>
</dbReference>
<reference evidence="7" key="1">
    <citation type="submission" date="2020-04" db="EMBL/GenBank/DDBJ databases">
        <authorList>
            <person name="Neveu A P."/>
        </authorList>
    </citation>
    <scope>NUCLEOTIDE SEQUENCE</scope>
    <source>
        <tissue evidence="7">Whole embryo</tissue>
    </source>
</reference>
<feature type="transmembrane region" description="Helical" evidence="5">
    <location>
        <begin position="201"/>
        <end position="219"/>
    </location>
</feature>
<dbReference type="GO" id="GO:0008610">
    <property type="term" value="P:lipid biosynthetic process"/>
    <property type="evidence" value="ECO:0007669"/>
    <property type="project" value="InterPro"/>
</dbReference>
<evidence type="ECO:0000256" key="5">
    <source>
        <dbReference type="SAM" id="Phobius"/>
    </source>
</evidence>
<keyword evidence="3 5" id="KW-1133">Transmembrane helix</keyword>
<dbReference type="GO" id="GO:0016491">
    <property type="term" value="F:oxidoreductase activity"/>
    <property type="evidence" value="ECO:0007669"/>
    <property type="project" value="InterPro"/>
</dbReference>
<dbReference type="InterPro" id="IPR050307">
    <property type="entry name" value="Sterol_Desaturase_Related"/>
</dbReference>
<evidence type="ECO:0000256" key="1">
    <source>
        <dbReference type="ARBA" id="ARBA00004370"/>
    </source>
</evidence>
<evidence type="ECO:0000256" key="3">
    <source>
        <dbReference type="ARBA" id="ARBA00022989"/>
    </source>
</evidence>
<feature type="transmembrane region" description="Helical" evidence="5">
    <location>
        <begin position="20"/>
        <end position="38"/>
    </location>
</feature>
<evidence type="ECO:0000313" key="7">
    <source>
        <dbReference type="EMBL" id="CAB3244896.1"/>
    </source>
</evidence>
<evidence type="ECO:0000256" key="4">
    <source>
        <dbReference type="ARBA" id="ARBA00023136"/>
    </source>
</evidence>
<sequence>MDLAQIKTRLVSFYSSIQKAVFIIGGSIIVLAAARNSLTWHLTRLWGLSHDFWQESWWKVMNMCGNDDATIAIIGTNIASISIFWGFNAFLIYIDVTGKPVFLQKYKIQEEKQVPVDRAKLLRCIKVVIFNQFLSFVLTALFYPLFKWRGMSTGLALPTFQVVLFQLGGFILVEEVLFYYCHRLLHHPRIYKHVHKMHHEWTAPIGIVGIYAHPIEHIFSNVIPVFTGPLLFGSHFATLWLWTVIALVNTSNSHSGYHFPAFPSAEQHDYHHLKFNQCYGVLGILDRLHNTDGNFRASKNYQRHIMHFSLEPVKQSFPDEVPPKAGKSS</sequence>
<feature type="domain" description="Fatty acid hydroxylase" evidence="6">
    <location>
        <begin position="170"/>
        <end position="291"/>
    </location>
</feature>
<evidence type="ECO:0000256" key="2">
    <source>
        <dbReference type="ARBA" id="ARBA00022692"/>
    </source>
</evidence>
<gene>
    <name evidence="7" type="primary">Faxdc2-001</name>
</gene>
<organism evidence="7">
    <name type="scientific">Phallusia mammillata</name>
    <dbReference type="NCBI Taxonomy" id="59560"/>
    <lineage>
        <taxon>Eukaryota</taxon>
        <taxon>Metazoa</taxon>
        <taxon>Chordata</taxon>
        <taxon>Tunicata</taxon>
        <taxon>Ascidiacea</taxon>
        <taxon>Phlebobranchia</taxon>
        <taxon>Ascidiidae</taxon>
        <taxon>Phallusia</taxon>
    </lineage>
</organism>
<comment type="subcellular location">
    <subcellularLocation>
        <location evidence="1">Membrane</location>
    </subcellularLocation>
</comment>
<dbReference type="PANTHER" id="PTHR11863">
    <property type="entry name" value="STEROL DESATURASE"/>
    <property type="match status" value="1"/>
</dbReference>
<dbReference type="AlphaFoldDB" id="A0A6F9DDB7"/>
<evidence type="ECO:0000259" key="6">
    <source>
        <dbReference type="Pfam" id="PF04116"/>
    </source>
</evidence>
<keyword evidence="2 5" id="KW-0812">Transmembrane</keyword>
<proteinExistence type="evidence at transcript level"/>
<feature type="transmembrane region" description="Helical" evidence="5">
    <location>
        <begin position="127"/>
        <end position="146"/>
    </location>
</feature>
<feature type="transmembrane region" description="Helical" evidence="5">
    <location>
        <begin position="69"/>
        <end position="94"/>
    </location>
</feature>
<accession>A0A6F9DDB7</accession>
<feature type="transmembrane region" description="Helical" evidence="5">
    <location>
        <begin position="158"/>
        <end position="180"/>
    </location>
</feature>
<dbReference type="GO" id="GO:0016020">
    <property type="term" value="C:membrane"/>
    <property type="evidence" value="ECO:0007669"/>
    <property type="project" value="UniProtKB-SubCell"/>
</dbReference>
<dbReference type="InterPro" id="IPR006694">
    <property type="entry name" value="Fatty_acid_hydroxylase"/>
</dbReference>
<dbReference type="EMBL" id="LR785081">
    <property type="protein sequence ID" value="CAB3244896.1"/>
    <property type="molecule type" value="mRNA"/>
</dbReference>
<protein>
    <submittedName>
        <fullName evidence="7">Fatty acid hydroxylase domain-containing protein 2-like</fullName>
    </submittedName>
</protein>
<name>A0A6F9DDB7_9ASCI</name>
<dbReference type="GO" id="GO:0005506">
    <property type="term" value="F:iron ion binding"/>
    <property type="evidence" value="ECO:0007669"/>
    <property type="project" value="InterPro"/>
</dbReference>
<keyword evidence="4 5" id="KW-0472">Membrane</keyword>